<dbReference type="EMBL" id="JBEFKJ010000001">
    <property type="protein sequence ID" value="KAL2048183.1"/>
    <property type="molecule type" value="Genomic_DNA"/>
</dbReference>
<gene>
    <name evidence="1" type="ORF">N7G274_000094</name>
</gene>
<comment type="caution">
    <text evidence="1">The sequence shown here is derived from an EMBL/GenBank/DDBJ whole genome shotgun (WGS) entry which is preliminary data.</text>
</comment>
<evidence type="ECO:0000313" key="2">
    <source>
        <dbReference type="Proteomes" id="UP001590950"/>
    </source>
</evidence>
<protein>
    <submittedName>
        <fullName evidence="1">Uncharacterized protein</fullName>
    </submittedName>
</protein>
<organism evidence="1 2">
    <name type="scientific">Stereocaulon virgatum</name>
    <dbReference type="NCBI Taxonomy" id="373712"/>
    <lineage>
        <taxon>Eukaryota</taxon>
        <taxon>Fungi</taxon>
        <taxon>Dikarya</taxon>
        <taxon>Ascomycota</taxon>
        <taxon>Pezizomycotina</taxon>
        <taxon>Lecanoromycetes</taxon>
        <taxon>OSLEUM clade</taxon>
        <taxon>Lecanoromycetidae</taxon>
        <taxon>Lecanorales</taxon>
        <taxon>Lecanorineae</taxon>
        <taxon>Stereocaulaceae</taxon>
        <taxon>Stereocaulon</taxon>
    </lineage>
</organism>
<reference evidence="1 2" key="1">
    <citation type="submission" date="2024-09" db="EMBL/GenBank/DDBJ databases">
        <title>Rethinking Asexuality: The Enigmatic Case of Functional Sexual Genes in Lepraria (Stereocaulaceae).</title>
        <authorList>
            <person name="Doellman M."/>
            <person name="Sun Y."/>
            <person name="Barcenas-Pena A."/>
            <person name="Lumbsch H.T."/>
            <person name="Grewe F."/>
        </authorList>
    </citation>
    <scope>NUCLEOTIDE SEQUENCE [LARGE SCALE GENOMIC DNA]</scope>
    <source>
        <strain evidence="1 2">Mercado 3170</strain>
    </source>
</reference>
<accession>A0ABR4AST7</accession>
<name>A0ABR4AST7_9LECA</name>
<keyword evidence="2" id="KW-1185">Reference proteome</keyword>
<dbReference type="Proteomes" id="UP001590950">
    <property type="component" value="Unassembled WGS sequence"/>
</dbReference>
<evidence type="ECO:0000313" key="1">
    <source>
        <dbReference type="EMBL" id="KAL2048183.1"/>
    </source>
</evidence>
<sequence length="103" mass="11981">MSSISLCLVQNILIETLSGKAEKLTLVVHHLLIPVDLLDFQPLYFHFPYALALAPVQRQIVKTHMDPGLRKLREKHQVYQLSITECLWNDRRLERTPRQGYCA</sequence>
<proteinExistence type="predicted"/>